<proteinExistence type="predicted"/>
<accession>A0A5M8PQ83</accession>
<dbReference type="AlphaFoldDB" id="A0A5M8PQ83"/>
<sequence length="147" mass="16531">MHEDESIEMVETGEQIEQNPIPPAKQPLVTLSLFLNREPPNVFTVKQVCSCADAMLEEIELSHLHSCFLSIIRMCLFILDLLLRIPKFSRLETATYVDGAPASRAPSADLLLPLSFLRFQEQIFTYCIHSIIISATLRSVTAPPTVF</sequence>
<dbReference type="EMBL" id="VXIT01000009">
    <property type="protein sequence ID" value="KAA6410702.1"/>
    <property type="molecule type" value="Genomic_DNA"/>
</dbReference>
<evidence type="ECO:0000313" key="2">
    <source>
        <dbReference type="Proteomes" id="UP000324767"/>
    </source>
</evidence>
<protein>
    <submittedName>
        <fullName evidence="1">Uncharacterized protein</fullName>
    </submittedName>
</protein>
<comment type="caution">
    <text evidence="1">The sequence shown here is derived from an EMBL/GenBank/DDBJ whole genome shotgun (WGS) entry which is preliminary data.</text>
</comment>
<evidence type="ECO:0000313" key="1">
    <source>
        <dbReference type="EMBL" id="KAA6410702.1"/>
    </source>
</evidence>
<reference evidence="1 2" key="1">
    <citation type="submission" date="2019-09" db="EMBL/GenBank/DDBJ databases">
        <title>The hologenome of the rock-dwelling lichen Lasallia pustulata.</title>
        <authorList>
            <person name="Greshake Tzovaras B."/>
            <person name="Segers F."/>
            <person name="Bicker A."/>
            <person name="Dal Grande F."/>
            <person name="Otte J."/>
            <person name="Hankeln T."/>
            <person name="Schmitt I."/>
            <person name="Ebersberger I."/>
        </authorList>
    </citation>
    <scope>NUCLEOTIDE SEQUENCE [LARGE SCALE GENOMIC DNA]</scope>
    <source>
        <strain evidence="1">A1-1</strain>
    </source>
</reference>
<organism evidence="1 2">
    <name type="scientific">Lasallia pustulata</name>
    <dbReference type="NCBI Taxonomy" id="136370"/>
    <lineage>
        <taxon>Eukaryota</taxon>
        <taxon>Fungi</taxon>
        <taxon>Dikarya</taxon>
        <taxon>Ascomycota</taxon>
        <taxon>Pezizomycotina</taxon>
        <taxon>Lecanoromycetes</taxon>
        <taxon>OSLEUM clade</taxon>
        <taxon>Umbilicariomycetidae</taxon>
        <taxon>Umbilicariales</taxon>
        <taxon>Umbilicariaceae</taxon>
        <taxon>Lasallia</taxon>
    </lineage>
</organism>
<name>A0A5M8PQ83_9LECA</name>
<dbReference type="Proteomes" id="UP000324767">
    <property type="component" value="Unassembled WGS sequence"/>
</dbReference>
<gene>
    <name evidence="1" type="ORF">FRX48_06125</name>
</gene>